<organism evidence="2 3">
    <name type="scientific">Trifolium medium</name>
    <dbReference type="NCBI Taxonomy" id="97028"/>
    <lineage>
        <taxon>Eukaryota</taxon>
        <taxon>Viridiplantae</taxon>
        <taxon>Streptophyta</taxon>
        <taxon>Embryophyta</taxon>
        <taxon>Tracheophyta</taxon>
        <taxon>Spermatophyta</taxon>
        <taxon>Magnoliopsida</taxon>
        <taxon>eudicotyledons</taxon>
        <taxon>Gunneridae</taxon>
        <taxon>Pentapetalae</taxon>
        <taxon>rosids</taxon>
        <taxon>fabids</taxon>
        <taxon>Fabales</taxon>
        <taxon>Fabaceae</taxon>
        <taxon>Papilionoideae</taxon>
        <taxon>50 kb inversion clade</taxon>
        <taxon>NPAAA clade</taxon>
        <taxon>Hologalegina</taxon>
        <taxon>IRL clade</taxon>
        <taxon>Trifolieae</taxon>
        <taxon>Trifolium</taxon>
    </lineage>
</organism>
<proteinExistence type="predicted"/>
<feature type="non-terminal residue" evidence="2">
    <location>
        <position position="1"/>
    </location>
</feature>
<reference evidence="2 3" key="1">
    <citation type="journal article" date="2018" name="Front. Plant Sci.">
        <title>Red Clover (Trifolium pratense) and Zigzag Clover (T. medium) - A Picture of Genomic Similarities and Differences.</title>
        <authorList>
            <person name="Dluhosova J."/>
            <person name="Istvanek J."/>
            <person name="Nedelnik J."/>
            <person name="Repkova J."/>
        </authorList>
    </citation>
    <scope>NUCLEOTIDE SEQUENCE [LARGE SCALE GENOMIC DNA]</scope>
    <source>
        <strain evidence="3">cv. 10/8</strain>
        <tissue evidence="2">Leaf</tissue>
    </source>
</reference>
<sequence length="35" mass="3671">PTLNLESANSCMGDDNAKDQEIGNAESPPKENAIP</sequence>
<keyword evidence="3" id="KW-1185">Reference proteome</keyword>
<evidence type="ECO:0000256" key="1">
    <source>
        <dbReference type="SAM" id="MobiDB-lite"/>
    </source>
</evidence>
<feature type="region of interest" description="Disordered" evidence="1">
    <location>
        <begin position="1"/>
        <end position="35"/>
    </location>
</feature>
<accession>A0A392TL10</accession>
<evidence type="ECO:0000313" key="2">
    <source>
        <dbReference type="EMBL" id="MCI61859.1"/>
    </source>
</evidence>
<dbReference type="EMBL" id="LXQA010607763">
    <property type="protein sequence ID" value="MCI61859.1"/>
    <property type="molecule type" value="Genomic_DNA"/>
</dbReference>
<evidence type="ECO:0000313" key="3">
    <source>
        <dbReference type="Proteomes" id="UP000265520"/>
    </source>
</evidence>
<dbReference type="AlphaFoldDB" id="A0A392TL10"/>
<name>A0A392TL10_9FABA</name>
<protein>
    <submittedName>
        <fullName evidence="2">Uncharacterized protein</fullName>
    </submittedName>
</protein>
<feature type="compositionally biased region" description="Polar residues" evidence="1">
    <location>
        <begin position="1"/>
        <end position="10"/>
    </location>
</feature>
<dbReference type="Proteomes" id="UP000265520">
    <property type="component" value="Unassembled WGS sequence"/>
</dbReference>
<comment type="caution">
    <text evidence="2">The sequence shown here is derived from an EMBL/GenBank/DDBJ whole genome shotgun (WGS) entry which is preliminary data.</text>
</comment>